<feature type="transmembrane region" description="Helical" evidence="1">
    <location>
        <begin position="51"/>
        <end position="71"/>
    </location>
</feature>
<dbReference type="InterPro" id="IPR011701">
    <property type="entry name" value="MFS"/>
</dbReference>
<evidence type="ECO:0008006" key="4">
    <source>
        <dbReference type="Google" id="ProtNLM"/>
    </source>
</evidence>
<dbReference type="PANTHER" id="PTHR23542">
    <property type="match status" value="1"/>
</dbReference>
<dbReference type="Proteomes" id="UP001183420">
    <property type="component" value="Unassembled WGS sequence"/>
</dbReference>
<dbReference type="RefSeq" id="WP_311598596.1">
    <property type="nucleotide sequence ID" value="NZ_JAVREM010000013.1"/>
</dbReference>
<evidence type="ECO:0000313" key="3">
    <source>
        <dbReference type="Proteomes" id="UP001183420"/>
    </source>
</evidence>
<dbReference type="Gene3D" id="1.20.1250.20">
    <property type="entry name" value="MFS general substrate transporter like domains"/>
    <property type="match status" value="1"/>
</dbReference>
<keyword evidence="1" id="KW-0812">Transmembrane</keyword>
<protein>
    <recommendedName>
        <fullName evidence="4">MFS transporter</fullName>
    </recommendedName>
</protein>
<sequence length="402" mass="39747">MTTTAPPMSALLRNRAYWHWSAGAQCGRLPQAMAPLAFTTLTLATTGSYRLGAVMMSVFVVAQTLGAVPAGRLLDRVGAGRGVVALAGGAALGLACLAGAAAAGAPPAALLALVMPPGVLAGGLSGGLRSLLAGTVDDATLPRAVAVDEMMVDTTLIAASLLVAGLAALDERAPVLAMAAASACCAALLAALPRRAPAAVAAPGAGAAAREPLPLRAAARWYASQFAIGHVLSAVEVAPLGYAQRVGAGATGAAVLFTVLSAASVVGGALFAWRGRPTTATAAAFLACFAAGSLLLVRPLGWAALLLAVTAIGAVTGPLITVASVRLQELLPPGRRAEGFAIGFVVQGTAFGLGSLAVGVLPLAAAPLLAAVTAVAVCGWHLMLRPREGRRPWRAAPPAPGC</sequence>
<dbReference type="Pfam" id="PF07690">
    <property type="entry name" value="MFS_1"/>
    <property type="match status" value="1"/>
</dbReference>
<accession>A0ABU2LPZ8</accession>
<dbReference type="InterPro" id="IPR036259">
    <property type="entry name" value="MFS_trans_sf"/>
</dbReference>
<comment type="caution">
    <text evidence="2">The sequence shown here is derived from an EMBL/GenBank/DDBJ whole genome shotgun (WGS) entry which is preliminary data.</text>
</comment>
<gene>
    <name evidence="2" type="ORF">RNC47_13415</name>
</gene>
<evidence type="ECO:0000256" key="1">
    <source>
        <dbReference type="SAM" id="Phobius"/>
    </source>
</evidence>
<feature type="transmembrane region" description="Helical" evidence="1">
    <location>
        <begin position="303"/>
        <end position="327"/>
    </location>
</feature>
<feature type="transmembrane region" description="Helical" evidence="1">
    <location>
        <begin position="175"/>
        <end position="192"/>
    </location>
</feature>
<dbReference type="SUPFAM" id="SSF103473">
    <property type="entry name" value="MFS general substrate transporter"/>
    <property type="match status" value="1"/>
</dbReference>
<reference evidence="3" key="1">
    <citation type="submission" date="2023-07" db="EMBL/GenBank/DDBJ databases">
        <title>30 novel species of actinomycetes from the DSMZ collection.</title>
        <authorList>
            <person name="Nouioui I."/>
        </authorList>
    </citation>
    <scope>NUCLEOTIDE SEQUENCE [LARGE SCALE GENOMIC DNA]</scope>
    <source>
        <strain evidence="3">DSM 44918</strain>
    </source>
</reference>
<dbReference type="EMBL" id="JAVREM010000013">
    <property type="protein sequence ID" value="MDT0319338.1"/>
    <property type="molecule type" value="Genomic_DNA"/>
</dbReference>
<feature type="transmembrane region" description="Helical" evidence="1">
    <location>
        <begin position="150"/>
        <end position="169"/>
    </location>
</feature>
<feature type="transmembrane region" description="Helical" evidence="1">
    <location>
        <begin position="339"/>
        <end position="358"/>
    </location>
</feature>
<feature type="transmembrane region" description="Helical" evidence="1">
    <location>
        <begin position="83"/>
        <end position="103"/>
    </location>
</feature>
<keyword evidence="3" id="KW-1185">Reference proteome</keyword>
<feature type="transmembrane region" description="Helical" evidence="1">
    <location>
        <begin position="248"/>
        <end position="273"/>
    </location>
</feature>
<organism evidence="2 3">
    <name type="scientific">Streptomyces millisiae</name>
    <dbReference type="NCBI Taxonomy" id="3075542"/>
    <lineage>
        <taxon>Bacteria</taxon>
        <taxon>Bacillati</taxon>
        <taxon>Actinomycetota</taxon>
        <taxon>Actinomycetes</taxon>
        <taxon>Kitasatosporales</taxon>
        <taxon>Streptomycetaceae</taxon>
        <taxon>Streptomyces</taxon>
    </lineage>
</organism>
<keyword evidence="1" id="KW-1133">Transmembrane helix</keyword>
<feature type="transmembrane region" description="Helical" evidence="1">
    <location>
        <begin position="280"/>
        <end position="297"/>
    </location>
</feature>
<dbReference type="PANTHER" id="PTHR23542:SF1">
    <property type="entry name" value="MAJOR FACILITATOR SUPERFAMILY (MFS) PROFILE DOMAIN-CONTAINING PROTEIN"/>
    <property type="match status" value="1"/>
</dbReference>
<keyword evidence="1" id="KW-0472">Membrane</keyword>
<proteinExistence type="predicted"/>
<name>A0ABU2LPZ8_9ACTN</name>
<feature type="transmembrane region" description="Helical" evidence="1">
    <location>
        <begin position="364"/>
        <end position="384"/>
    </location>
</feature>
<evidence type="ECO:0000313" key="2">
    <source>
        <dbReference type="EMBL" id="MDT0319338.1"/>
    </source>
</evidence>